<feature type="region of interest" description="Disordered" evidence="1">
    <location>
        <begin position="21"/>
        <end position="50"/>
    </location>
</feature>
<reference evidence="4 5" key="1">
    <citation type="submission" date="2018-01" db="EMBL/GenBank/DDBJ databases">
        <authorList>
            <person name="Clerissi C."/>
        </authorList>
    </citation>
    <scope>NUCLEOTIDE SEQUENCE [LARGE SCALE GENOMIC DNA]</scope>
    <source>
        <strain evidence="2">Cupriavidus taiwanensis STM 6082</strain>
        <strain evidence="3">Cupriavidus taiwanensis STM 6160</strain>
    </source>
</reference>
<evidence type="ECO:0000313" key="2">
    <source>
        <dbReference type="EMBL" id="SOZ34578.1"/>
    </source>
</evidence>
<dbReference type="EMBL" id="LT984806">
    <property type="protein sequence ID" value="SPD46413.1"/>
    <property type="molecule type" value="Genomic_DNA"/>
</dbReference>
<organism evidence="3 4">
    <name type="scientific">Cupriavidus neocaledonicus</name>
    <dbReference type="NCBI Taxonomy" id="1040979"/>
    <lineage>
        <taxon>Bacteria</taxon>
        <taxon>Pseudomonadati</taxon>
        <taxon>Pseudomonadota</taxon>
        <taxon>Betaproteobacteria</taxon>
        <taxon>Burkholderiales</taxon>
        <taxon>Burkholderiaceae</taxon>
        <taxon>Cupriavidus</taxon>
    </lineage>
</organism>
<dbReference type="Proteomes" id="UP000256710">
    <property type="component" value="Unassembled WGS sequence"/>
</dbReference>
<evidence type="ECO:0000256" key="1">
    <source>
        <dbReference type="SAM" id="MobiDB-lite"/>
    </source>
</evidence>
<protein>
    <submittedName>
        <fullName evidence="3">Uncharacterized protein</fullName>
    </submittedName>
</protein>
<keyword evidence="5" id="KW-1185">Reference proteome</keyword>
<proteinExistence type="predicted"/>
<dbReference type="AlphaFoldDB" id="A0A375H7F0"/>
<dbReference type="EMBL" id="OFTC01000002">
    <property type="protein sequence ID" value="SOZ34578.1"/>
    <property type="molecule type" value="Genomic_DNA"/>
</dbReference>
<evidence type="ECO:0000313" key="3">
    <source>
        <dbReference type="EMBL" id="SPD46413.1"/>
    </source>
</evidence>
<name>A0A375H7F0_9BURK</name>
<accession>A0A375H7F0</accession>
<evidence type="ECO:0000313" key="4">
    <source>
        <dbReference type="Proteomes" id="UP000255168"/>
    </source>
</evidence>
<gene>
    <name evidence="2" type="ORF">CBM2605_A100056</name>
    <name evidence="3" type="ORF">CBM2607_11350</name>
</gene>
<sequence>MEAPRTPARHVGRRWLRAIPSAGPTPVMETETHSTVSGRLPGGRPAHQVTEAPCLFGRHRRARENSFADTMRIRFTQFTVFDVIAFP</sequence>
<dbReference type="Proteomes" id="UP000255168">
    <property type="component" value="Chromosome I"/>
</dbReference>
<evidence type="ECO:0000313" key="5">
    <source>
        <dbReference type="Proteomes" id="UP000256710"/>
    </source>
</evidence>